<dbReference type="Proteomes" id="UP000542210">
    <property type="component" value="Unassembled WGS sequence"/>
</dbReference>
<proteinExistence type="predicted"/>
<comment type="caution">
    <text evidence="1">The sequence shown here is derived from an EMBL/GenBank/DDBJ whole genome shotgun (WGS) entry which is preliminary data.</text>
</comment>
<evidence type="ECO:0000313" key="2">
    <source>
        <dbReference type="Proteomes" id="UP000542210"/>
    </source>
</evidence>
<organism evidence="1 2">
    <name type="scientific">Sphaerisporangium siamense</name>
    <dbReference type="NCBI Taxonomy" id="795645"/>
    <lineage>
        <taxon>Bacteria</taxon>
        <taxon>Bacillati</taxon>
        <taxon>Actinomycetota</taxon>
        <taxon>Actinomycetes</taxon>
        <taxon>Streptosporangiales</taxon>
        <taxon>Streptosporangiaceae</taxon>
        <taxon>Sphaerisporangium</taxon>
    </lineage>
</organism>
<name>A0A7W7GBA5_9ACTN</name>
<gene>
    <name evidence="1" type="ORF">BJ982_003793</name>
</gene>
<protein>
    <submittedName>
        <fullName evidence="1">Uncharacterized protein</fullName>
    </submittedName>
</protein>
<dbReference type="AlphaFoldDB" id="A0A7W7GBA5"/>
<accession>A0A7W7GBA5</accession>
<dbReference type="EMBL" id="JACHND010000001">
    <property type="protein sequence ID" value="MBB4702249.1"/>
    <property type="molecule type" value="Genomic_DNA"/>
</dbReference>
<reference evidence="1 2" key="1">
    <citation type="submission" date="2020-08" db="EMBL/GenBank/DDBJ databases">
        <title>Sequencing the genomes of 1000 actinobacteria strains.</title>
        <authorList>
            <person name="Klenk H.-P."/>
        </authorList>
    </citation>
    <scope>NUCLEOTIDE SEQUENCE [LARGE SCALE GENOMIC DNA]</scope>
    <source>
        <strain evidence="1 2">DSM 45784</strain>
    </source>
</reference>
<sequence length="100" mass="11242">METTTYHYDEQGRLTHTVTLREPEWLEDDVAWALAWKQEQAGLCPGCKLPLEETTDPANDGRYRVPPATRCFACTPLAEAHKEYAASAPGVLLHAEKDEE</sequence>
<keyword evidence="2" id="KW-1185">Reference proteome</keyword>
<evidence type="ECO:0000313" key="1">
    <source>
        <dbReference type="EMBL" id="MBB4702249.1"/>
    </source>
</evidence>